<dbReference type="HOGENOM" id="CLU_021635_0_0_10"/>
<dbReference type="Gene3D" id="2.60.40.10">
    <property type="entry name" value="Immunoglobulins"/>
    <property type="match status" value="1"/>
</dbReference>
<dbReference type="PATRIC" id="fig|1166018.3.peg.3803"/>
<dbReference type="InterPro" id="IPR026341">
    <property type="entry name" value="T9SS_type_B"/>
</dbReference>
<keyword evidence="1" id="KW-0732">Signal</keyword>
<dbReference type="PROSITE" id="PS50835">
    <property type="entry name" value="IG_LIKE"/>
    <property type="match status" value="1"/>
</dbReference>
<sequence>MRCTFYALFLLIGLLCPRFTSATHLVGGHLEMRAVGDQPGHFIVTVTNYFENNNRAAAVSNGAIGIYRKRDNVQMTQFIAYETGTVKRSPIVYANAFCASQRNLNFISATFVADLQLSPAQYNDSQGYYIAYQTRNRNGSVDNLVNPLNTGFTFYLEFPALSTTGKFGNNSSPSFAPVNGEYLCLNNPFTFPFGGTDPDGDELRYSMITPLNQRTNSNNGVSAGPYPSVSFGSGYSADNAIPGSPSLSVDRATGQLSVTPTKTGLFVFAVLVEEYRGGQKIGEVRRDFQFLVVDCPPTQTPTPTAQIKGLPVTATKTTLCPGESATLVVTNDPTWNYQWQRDGLNMPGATNSELTVNDQGVYTVQVSLKNTCTQAGGTQSLTINSMNTTPTLTAKGQLCATDGSVTMTVSTLPDMGYQWLVNGQVVPGAIADELLVSQPGTYQARLTHLTLGCSVLSEPRQLTRAPAVVATLLSASGFNRICPSGSLDLLADGGIQYKWTANGQLLAGETGSTHSTSAVGTFSLTATDANGCTGTSPPLTLSAVPPVAPALDVLPPMCGTVAAAQTLIGQPLSGTFAGPGVTGSQFNPAAAGVGQHTITYSLRPAPECVAVTTSQTAIVYPIPTIDLPEQMLTFRGNSFTLQPGLTGDPTQFLWSPADWLRDAQVANAQIDDIRQPIAYTLWVANAGSCTATATIEIDVVDRLYAPDAFTPNGDGDNDQWEIVNAAAFPDLDVTVFNRWGSAIFHGSGADQPRFDGRLDGVELPGGVYTYVIRYSPLFPPLRGKLMLLR</sequence>
<dbReference type="Proteomes" id="UP000011058">
    <property type="component" value="Chromosome"/>
</dbReference>
<evidence type="ECO:0000259" key="2">
    <source>
        <dbReference type="PROSITE" id="PS50835"/>
    </source>
</evidence>
<dbReference type="AlphaFoldDB" id="I0K7G2"/>
<evidence type="ECO:0000313" key="3">
    <source>
        <dbReference type="EMBL" id="CCH00065.1"/>
    </source>
</evidence>
<dbReference type="EMBL" id="HE796683">
    <property type="protein sequence ID" value="CCH00065.1"/>
    <property type="molecule type" value="Genomic_DNA"/>
</dbReference>
<feature type="domain" description="Ig-like" evidence="2">
    <location>
        <begin position="297"/>
        <end position="384"/>
    </location>
</feature>
<dbReference type="STRING" id="1166018.FAES_2056"/>
<evidence type="ECO:0000313" key="4">
    <source>
        <dbReference type="Proteomes" id="UP000011058"/>
    </source>
</evidence>
<protein>
    <recommendedName>
        <fullName evidence="2">Ig-like domain-containing protein</fullName>
    </recommendedName>
</protein>
<name>I0K7G2_9BACT</name>
<accession>I0K7G2</accession>
<dbReference type="eggNOG" id="COG3291">
    <property type="taxonomic scope" value="Bacteria"/>
</dbReference>
<dbReference type="InterPro" id="IPR007110">
    <property type="entry name" value="Ig-like_dom"/>
</dbReference>
<evidence type="ECO:0000256" key="1">
    <source>
        <dbReference type="SAM" id="SignalP"/>
    </source>
</evidence>
<proteinExistence type="predicted"/>
<feature type="signal peptide" evidence="1">
    <location>
        <begin position="1"/>
        <end position="22"/>
    </location>
</feature>
<dbReference type="NCBIfam" id="TIGR04131">
    <property type="entry name" value="Bac_Flav_CTERM"/>
    <property type="match status" value="1"/>
</dbReference>
<keyword evidence="4" id="KW-1185">Reference proteome</keyword>
<dbReference type="Pfam" id="PF13585">
    <property type="entry name" value="CHU_C"/>
    <property type="match status" value="1"/>
</dbReference>
<organism evidence="3 4">
    <name type="scientific">Fibrella aestuarina BUZ 2</name>
    <dbReference type="NCBI Taxonomy" id="1166018"/>
    <lineage>
        <taxon>Bacteria</taxon>
        <taxon>Pseudomonadati</taxon>
        <taxon>Bacteroidota</taxon>
        <taxon>Cytophagia</taxon>
        <taxon>Cytophagales</taxon>
        <taxon>Spirosomataceae</taxon>
        <taxon>Fibrella</taxon>
    </lineage>
</organism>
<dbReference type="InterPro" id="IPR013783">
    <property type="entry name" value="Ig-like_fold"/>
</dbReference>
<reference evidence="3 4" key="1">
    <citation type="journal article" date="2012" name="J. Bacteriol.">
        <title>Genome Sequence of Fibrella aestuarina BUZ 2T, a Filamentous Marine Bacterium.</title>
        <authorList>
            <person name="Filippini M."/>
            <person name="Qi W."/>
            <person name="Blom J."/>
            <person name="Goesmann A."/>
            <person name="Smits T.H."/>
            <person name="Bagheri H.C."/>
        </authorList>
    </citation>
    <scope>NUCLEOTIDE SEQUENCE [LARGE SCALE GENOMIC DNA]</scope>
    <source>
        <strain evidence="4">BUZ 2T</strain>
    </source>
</reference>
<feature type="chain" id="PRO_5003631113" description="Ig-like domain-containing protein" evidence="1">
    <location>
        <begin position="23"/>
        <end position="789"/>
    </location>
</feature>
<dbReference type="OrthoDB" id="1490014at2"/>
<gene>
    <name evidence="3" type="ORF">FAES_2056</name>
</gene>
<dbReference type="RefSeq" id="WP_015331164.1">
    <property type="nucleotide sequence ID" value="NC_020054.1"/>
</dbReference>
<dbReference type="KEGG" id="fae:FAES_2056"/>